<sequence>MKSTLSGVVIAMGLVGALTACDIGPAETPPQNKGNVSVTANEGRLVGRGRMVVDGHVVEVQVGRVRIDSVDYGPVTSDSEIYFRSNGSYRQLLVNGEQRGPTRKAK</sequence>
<accession>A0ABV8CIT4</accession>
<gene>
    <name evidence="2" type="ORF">ACFOSS_00845</name>
</gene>
<name>A0ABV8CIT4_9GAMM</name>
<evidence type="ECO:0000313" key="2">
    <source>
        <dbReference type="EMBL" id="MFC3912014.1"/>
    </source>
</evidence>
<feature type="signal peptide" evidence="1">
    <location>
        <begin position="1"/>
        <end position="20"/>
    </location>
</feature>
<keyword evidence="1" id="KW-0732">Signal</keyword>
<comment type="caution">
    <text evidence="2">The sequence shown here is derived from an EMBL/GenBank/DDBJ whole genome shotgun (WGS) entry which is preliminary data.</text>
</comment>
<protein>
    <submittedName>
        <fullName evidence="2">Uncharacterized protein</fullName>
    </submittedName>
</protein>
<dbReference type="EMBL" id="JBHSAF010000001">
    <property type="protein sequence ID" value="MFC3912014.1"/>
    <property type="molecule type" value="Genomic_DNA"/>
</dbReference>
<dbReference type="Proteomes" id="UP001595692">
    <property type="component" value="Unassembled WGS sequence"/>
</dbReference>
<keyword evidence="3" id="KW-1185">Reference proteome</keyword>
<evidence type="ECO:0000256" key="1">
    <source>
        <dbReference type="SAM" id="SignalP"/>
    </source>
</evidence>
<organism evidence="2 3">
    <name type="scientific">Pseudaeromonas sharmana</name>
    <dbReference type="NCBI Taxonomy" id="328412"/>
    <lineage>
        <taxon>Bacteria</taxon>
        <taxon>Pseudomonadati</taxon>
        <taxon>Pseudomonadota</taxon>
        <taxon>Gammaproteobacteria</taxon>
        <taxon>Aeromonadales</taxon>
        <taxon>Aeromonadaceae</taxon>
        <taxon>Pseudaeromonas</taxon>
    </lineage>
</organism>
<evidence type="ECO:0000313" key="3">
    <source>
        <dbReference type="Proteomes" id="UP001595692"/>
    </source>
</evidence>
<dbReference type="RefSeq" id="WP_377149940.1">
    <property type="nucleotide sequence ID" value="NZ_JBHSAF010000001.1"/>
</dbReference>
<proteinExistence type="predicted"/>
<dbReference type="PROSITE" id="PS51257">
    <property type="entry name" value="PROKAR_LIPOPROTEIN"/>
    <property type="match status" value="1"/>
</dbReference>
<feature type="chain" id="PRO_5046398667" evidence="1">
    <location>
        <begin position="21"/>
        <end position="106"/>
    </location>
</feature>
<reference evidence="3" key="1">
    <citation type="journal article" date="2019" name="Int. J. Syst. Evol. Microbiol.">
        <title>The Global Catalogue of Microorganisms (GCM) 10K type strain sequencing project: providing services to taxonomists for standard genome sequencing and annotation.</title>
        <authorList>
            <consortium name="The Broad Institute Genomics Platform"/>
            <consortium name="The Broad Institute Genome Sequencing Center for Infectious Disease"/>
            <person name="Wu L."/>
            <person name="Ma J."/>
        </authorList>
    </citation>
    <scope>NUCLEOTIDE SEQUENCE [LARGE SCALE GENOMIC DNA]</scope>
    <source>
        <strain evidence="3">CCUG 54939</strain>
    </source>
</reference>